<keyword evidence="3 5" id="KW-1133">Transmembrane helix</keyword>
<dbReference type="PANTHER" id="PTHR11132">
    <property type="entry name" value="SOLUTE CARRIER FAMILY 35"/>
    <property type="match status" value="1"/>
</dbReference>
<dbReference type="Proteomes" id="UP000244803">
    <property type="component" value="Chromosome 1"/>
</dbReference>
<proteinExistence type="predicted"/>
<feature type="transmembrane region" description="Helical" evidence="5">
    <location>
        <begin position="195"/>
        <end position="215"/>
    </location>
</feature>
<keyword evidence="2 5" id="KW-0812">Transmembrane</keyword>
<evidence type="ECO:0000256" key="5">
    <source>
        <dbReference type="SAM" id="Phobius"/>
    </source>
</evidence>
<evidence type="ECO:0000256" key="3">
    <source>
        <dbReference type="ARBA" id="ARBA00022989"/>
    </source>
</evidence>
<protein>
    <recommendedName>
        <fullName evidence="6">Sugar phosphate transporter domain-containing protein</fullName>
    </recommendedName>
</protein>
<evidence type="ECO:0000256" key="4">
    <source>
        <dbReference type="ARBA" id="ARBA00023136"/>
    </source>
</evidence>
<dbReference type="InterPro" id="IPR050186">
    <property type="entry name" value="TPT_transporter"/>
</dbReference>
<evidence type="ECO:0000256" key="1">
    <source>
        <dbReference type="ARBA" id="ARBA00004141"/>
    </source>
</evidence>
<dbReference type="InterPro" id="IPR037185">
    <property type="entry name" value="EmrE-like"/>
</dbReference>
<evidence type="ECO:0000313" key="8">
    <source>
        <dbReference type="Proteomes" id="UP000244803"/>
    </source>
</evidence>
<keyword evidence="4 5" id="KW-0472">Membrane</keyword>
<dbReference type="Pfam" id="PF03151">
    <property type="entry name" value="TPT"/>
    <property type="match status" value="1"/>
</dbReference>
<evidence type="ECO:0000313" key="7">
    <source>
        <dbReference type="EMBL" id="UVC54113.1"/>
    </source>
</evidence>
<feature type="transmembrane region" description="Helical" evidence="5">
    <location>
        <begin position="310"/>
        <end position="329"/>
    </location>
</feature>
<feature type="domain" description="Sugar phosphate transporter" evidence="6">
    <location>
        <begin position="166"/>
        <end position="502"/>
    </location>
</feature>
<dbReference type="GO" id="GO:0016020">
    <property type="term" value="C:membrane"/>
    <property type="evidence" value="ECO:0007669"/>
    <property type="project" value="UniProtKB-SubCell"/>
</dbReference>
<reference evidence="7" key="1">
    <citation type="submission" date="2022-07" db="EMBL/GenBank/DDBJ databases">
        <title>Evaluation of T. orientalis genome assembly methods using nanopore sequencing and analysis of variation between genomes.</title>
        <authorList>
            <person name="Yam J."/>
            <person name="Micallef M.L."/>
            <person name="Liu M."/>
            <person name="Djordjevic S.P."/>
            <person name="Bogema D.R."/>
            <person name="Jenkins C."/>
        </authorList>
    </citation>
    <scope>NUCLEOTIDE SEQUENCE</scope>
    <source>
        <strain evidence="7">Fish Creek</strain>
    </source>
</reference>
<dbReference type="AlphaFoldDB" id="A0A976SKF3"/>
<dbReference type="EMBL" id="CP056065">
    <property type="protein sequence ID" value="UVC54113.1"/>
    <property type="molecule type" value="Genomic_DNA"/>
</dbReference>
<gene>
    <name evidence="7" type="ORF">MACJ_003446</name>
</gene>
<feature type="transmembrane region" description="Helical" evidence="5">
    <location>
        <begin position="488"/>
        <end position="504"/>
    </location>
</feature>
<dbReference type="SUPFAM" id="SSF103481">
    <property type="entry name" value="Multidrug resistance efflux transporter EmrE"/>
    <property type="match status" value="1"/>
</dbReference>
<organism evidence="7 8">
    <name type="scientific">Theileria orientalis</name>
    <dbReference type="NCBI Taxonomy" id="68886"/>
    <lineage>
        <taxon>Eukaryota</taxon>
        <taxon>Sar</taxon>
        <taxon>Alveolata</taxon>
        <taxon>Apicomplexa</taxon>
        <taxon>Aconoidasida</taxon>
        <taxon>Piroplasmida</taxon>
        <taxon>Theileriidae</taxon>
        <taxon>Theileria</taxon>
    </lineage>
</organism>
<feature type="transmembrane region" description="Helical" evidence="5">
    <location>
        <begin position="14"/>
        <end position="34"/>
    </location>
</feature>
<sequence length="506" mass="56323">MVLKSNLKKWFKHTYTACVLLSIMSVTCNISGINRMVKTPNSIKTITPRVCNLESHSLVPNGVKLGFINNTPRYGKYKHKGNNFVKYEEGEDLKKNGRYADLGHRLETSLYAKPSADEAAHTKAPSRDRNSPVVFSKVFKSPLTSLRDALSKVTKRHVFNVASKLFLLFTDYLATAGYKYEYRQLLSLFPLRKTVAALQLLATLPLTTFIWILGLSSPPSFNVPTYHVEKVDFSKDGLLKSVKKSLMNGFNRTRAYVKAYRTLLVQGGCLSTMHFLSTSWAFMSPETGFLRAFEPLFVSLLGYLVDGTKIDSLAFMSLLPVVTGMLYSLHGKSLSATMLIRMLKNPRNLSGCATVFLYNLVSALHKVEFSKLFKQNVDKLGKDLTPLNVNAAAHVVGALMFVPYALSEVPYWKEVYQHVFKNISGATLKLVKHLAKSSVYLGATNFTAYEVASDMSPVSHSLVNSVKVTLLSSLDTCLNDKRLHKQHLLGSLLAIAGALAYSLFKD</sequence>
<name>A0A976SKF3_THEOR</name>
<feature type="transmembrane region" description="Helical" evidence="5">
    <location>
        <begin position="262"/>
        <end position="283"/>
    </location>
</feature>
<dbReference type="InterPro" id="IPR004853">
    <property type="entry name" value="Sugar_P_trans_dom"/>
</dbReference>
<feature type="transmembrane region" description="Helical" evidence="5">
    <location>
        <begin position="157"/>
        <end position="175"/>
    </location>
</feature>
<comment type="subcellular location">
    <subcellularLocation>
        <location evidence="1">Membrane</location>
        <topology evidence="1">Multi-pass membrane protein</topology>
    </subcellularLocation>
</comment>
<evidence type="ECO:0000256" key="2">
    <source>
        <dbReference type="ARBA" id="ARBA00022692"/>
    </source>
</evidence>
<evidence type="ECO:0000259" key="6">
    <source>
        <dbReference type="Pfam" id="PF03151"/>
    </source>
</evidence>
<accession>A0A976SKF3</accession>